<comment type="caution">
    <text evidence="1">The sequence shown here is derived from an EMBL/GenBank/DDBJ whole genome shotgun (WGS) entry which is preliminary data.</text>
</comment>
<dbReference type="Pfam" id="PF20903">
    <property type="entry name" value="SPL"/>
    <property type="match status" value="1"/>
</dbReference>
<dbReference type="AlphaFoldDB" id="A0A0C2R4S2"/>
<evidence type="ECO:0000313" key="2">
    <source>
        <dbReference type="Proteomes" id="UP000031938"/>
    </source>
</evidence>
<dbReference type="Gene3D" id="3.40.50.12110">
    <property type="match status" value="1"/>
</dbReference>
<keyword evidence="2" id="KW-1185">Reference proteome</keyword>
<dbReference type="Proteomes" id="UP000031938">
    <property type="component" value="Unassembled WGS sequence"/>
</dbReference>
<reference evidence="1 2" key="1">
    <citation type="submission" date="2015-01" db="EMBL/GenBank/DDBJ databases">
        <title>Genome sequencing of Jeotgalibacillus soli.</title>
        <authorList>
            <person name="Goh K.M."/>
            <person name="Chan K.-G."/>
            <person name="Yaakop A.S."/>
            <person name="Ee R."/>
            <person name="Gan H.M."/>
            <person name="Chan C.S."/>
        </authorList>
    </citation>
    <scope>NUCLEOTIDE SEQUENCE [LARGE SCALE GENOMIC DNA]</scope>
    <source>
        <strain evidence="1 2">P9</strain>
    </source>
</reference>
<evidence type="ECO:0000313" key="1">
    <source>
        <dbReference type="EMBL" id="KIL45275.1"/>
    </source>
</evidence>
<gene>
    <name evidence="1" type="ORF">KP78_28190</name>
</gene>
<accession>A0A0C2R4S2</accession>
<proteinExistence type="predicted"/>
<dbReference type="EMBL" id="JXRP01000018">
    <property type="protein sequence ID" value="KIL45275.1"/>
    <property type="molecule type" value="Genomic_DNA"/>
</dbReference>
<dbReference type="RefSeq" id="WP_268747526.1">
    <property type="nucleotide sequence ID" value="NZ_JXRP01000018.1"/>
</dbReference>
<dbReference type="STRING" id="889306.KP78_28190"/>
<dbReference type="InterPro" id="IPR049539">
    <property type="entry name" value="SPL"/>
</dbReference>
<dbReference type="PATRIC" id="fig|889306.3.peg.2833"/>
<name>A0A0C2R4S2_9BACL</name>
<sequence length="44" mass="5333">MKPFTPQLVYIEQREIEYPLGREMKKKFEDIEVVIKENTAHIQI</sequence>
<organism evidence="1 2">
    <name type="scientific">Jeotgalibacillus soli</name>
    <dbReference type="NCBI Taxonomy" id="889306"/>
    <lineage>
        <taxon>Bacteria</taxon>
        <taxon>Bacillati</taxon>
        <taxon>Bacillota</taxon>
        <taxon>Bacilli</taxon>
        <taxon>Bacillales</taxon>
        <taxon>Caryophanaceae</taxon>
        <taxon>Jeotgalibacillus</taxon>
    </lineage>
</organism>
<protein>
    <submittedName>
        <fullName evidence="1">Radical SAM protein</fullName>
    </submittedName>
</protein>